<dbReference type="EMBL" id="CP089982">
    <property type="protein sequence ID" value="WXA94610.1"/>
    <property type="molecule type" value="Genomic_DNA"/>
</dbReference>
<protein>
    <recommendedName>
        <fullName evidence="4">Apea-like HEPN domain-containing protein</fullName>
    </recommendedName>
</protein>
<keyword evidence="3" id="KW-1185">Reference proteome</keyword>
<evidence type="ECO:0000256" key="1">
    <source>
        <dbReference type="SAM" id="MobiDB-lite"/>
    </source>
</evidence>
<organism evidence="2 3">
    <name type="scientific">Pendulispora brunnea</name>
    <dbReference type="NCBI Taxonomy" id="2905690"/>
    <lineage>
        <taxon>Bacteria</taxon>
        <taxon>Pseudomonadati</taxon>
        <taxon>Myxococcota</taxon>
        <taxon>Myxococcia</taxon>
        <taxon>Myxococcales</taxon>
        <taxon>Sorangiineae</taxon>
        <taxon>Pendulisporaceae</taxon>
        <taxon>Pendulispora</taxon>
    </lineage>
</organism>
<dbReference type="Proteomes" id="UP001379533">
    <property type="component" value="Chromosome"/>
</dbReference>
<feature type="region of interest" description="Disordered" evidence="1">
    <location>
        <begin position="189"/>
        <end position="211"/>
    </location>
</feature>
<name>A0ABZ2KBZ5_9BACT</name>
<gene>
    <name evidence="2" type="ORF">LZC95_50360</name>
</gene>
<sequence>MSKNIAVTISDKRAARATCDKGHGFNVAIAAPAYALLYERALQRLSTGDLRDAVLDAYTALDMYLPNVPLRARYESDKTLTPRDIPGLRSELKKHATRHSERAIGAALAVVSVVSGKAPPHFDRSLSEIRNDAIHAGIYPDREAAEEMIFRIATLILEFESLLNKTFPDRDPSFRLALQIADFPKFEESGDRTTVGTGTILSGDLEPSPTARDRLKQYESGEFPPSSWLI</sequence>
<proteinExistence type="predicted"/>
<evidence type="ECO:0000313" key="2">
    <source>
        <dbReference type="EMBL" id="WXA94610.1"/>
    </source>
</evidence>
<accession>A0ABZ2KBZ5</accession>
<reference evidence="2 3" key="1">
    <citation type="submission" date="2021-12" db="EMBL/GenBank/DDBJ databases">
        <title>Discovery of the Pendulisporaceae a myxobacterial family with distinct sporulation behavior and unique specialized metabolism.</title>
        <authorList>
            <person name="Garcia R."/>
            <person name="Popoff A."/>
            <person name="Bader C.D."/>
            <person name="Loehr J."/>
            <person name="Walesch S."/>
            <person name="Walt C."/>
            <person name="Boldt J."/>
            <person name="Bunk B."/>
            <person name="Haeckl F.J.F.P.J."/>
            <person name="Gunesch A.P."/>
            <person name="Birkelbach J."/>
            <person name="Nuebel U."/>
            <person name="Pietschmann T."/>
            <person name="Bach T."/>
            <person name="Mueller R."/>
        </authorList>
    </citation>
    <scope>NUCLEOTIDE SEQUENCE [LARGE SCALE GENOMIC DNA]</scope>
    <source>
        <strain evidence="2 3">MSr12523</strain>
    </source>
</reference>
<evidence type="ECO:0000313" key="3">
    <source>
        <dbReference type="Proteomes" id="UP001379533"/>
    </source>
</evidence>
<dbReference type="RefSeq" id="WP_394845221.1">
    <property type="nucleotide sequence ID" value="NZ_CP089982.1"/>
</dbReference>
<evidence type="ECO:0008006" key="4">
    <source>
        <dbReference type="Google" id="ProtNLM"/>
    </source>
</evidence>